<dbReference type="InterPro" id="IPR017853">
    <property type="entry name" value="GH"/>
</dbReference>
<protein>
    <recommendedName>
        <fullName evidence="3">Glycoside hydrolase family 5 domain-containing protein</fullName>
    </recommendedName>
</protein>
<dbReference type="Gene3D" id="3.20.20.80">
    <property type="entry name" value="Glycosidases"/>
    <property type="match status" value="1"/>
</dbReference>
<proteinExistence type="predicted"/>
<keyword evidence="2" id="KW-1185">Reference proteome</keyword>
<accession>A0ABM8SEU6</accession>
<evidence type="ECO:0000313" key="1">
    <source>
        <dbReference type="EMBL" id="CAE6805267.1"/>
    </source>
</evidence>
<reference evidence="1 2" key="1">
    <citation type="submission" date="2021-02" db="EMBL/GenBank/DDBJ databases">
        <authorList>
            <person name="Han P."/>
        </authorList>
    </citation>
    <scope>NUCLEOTIDE SEQUENCE [LARGE SCALE GENOMIC DNA]</scope>
    <source>
        <strain evidence="1">Candidatus Nitrospira sp. ZN2</strain>
    </source>
</reference>
<dbReference type="EMBL" id="CAJNBJ010000022">
    <property type="protein sequence ID" value="CAE6805267.1"/>
    <property type="molecule type" value="Genomic_DNA"/>
</dbReference>
<sequence length="440" mass="49278">MVRRLVLICLSTVGLWMLQIVGSQAGTIVVDLSVEQGPMNHRANGYLVSIEPTEPPTSLIAPLKPTSFRGNAGYIFNNYDRLAQVGVTEFQLTLGLVFHHLALQIFDINQIGLDGNYTPWLAHVDRVIDQVLARRLHVLWDIYNEPDLAALPLNDNARLKEGWRLAYRRIKERIPAAQIVGPSVSRYRLLKPFLEWSQSQDVFPDVVAYHEYGDPGGVLGYVDDLRSYLRAQGLARPISVNEILGQESWTIAGYTAGVIAAYERADILSAMRACWPDPQDMSRSSVENTCDNPTLDGLLYVDRRSKRPGWHIYQTYADMRGVRVSTMTDSPTLHALAALEQPSGTLRLLLGKYQDSSTEETRVVIRNSHGRVWSASNEIPHLCAERIPDVGSAPLEKPVVTIDQSLPVSEHEISFLLPEFYHSDAYRIVLGPSTSCPEHR</sequence>
<dbReference type="SUPFAM" id="SSF51445">
    <property type="entry name" value="(Trans)glycosidases"/>
    <property type="match status" value="1"/>
</dbReference>
<evidence type="ECO:0008006" key="3">
    <source>
        <dbReference type="Google" id="ProtNLM"/>
    </source>
</evidence>
<evidence type="ECO:0000313" key="2">
    <source>
        <dbReference type="Proteomes" id="UP000675880"/>
    </source>
</evidence>
<dbReference type="Proteomes" id="UP000675880">
    <property type="component" value="Unassembled WGS sequence"/>
</dbReference>
<name>A0ABM8SEU6_9BACT</name>
<gene>
    <name evidence="1" type="ORF">NSPZN2_90059</name>
</gene>
<dbReference type="RefSeq" id="WP_213044391.1">
    <property type="nucleotide sequence ID" value="NZ_CAJNBJ010000022.1"/>
</dbReference>
<organism evidence="1 2">
    <name type="scientific">Nitrospira defluvii</name>
    <dbReference type="NCBI Taxonomy" id="330214"/>
    <lineage>
        <taxon>Bacteria</taxon>
        <taxon>Pseudomonadati</taxon>
        <taxon>Nitrospirota</taxon>
        <taxon>Nitrospiria</taxon>
        <taxon>Nitrospirales</taxon>
        <taxon>Nitrospiraceae</taxon>
        <taxon>Nitrospira</taxon>
    </lineage>
</organism>
<comment type="caution">
    <text evidence="1">The sequence shown here is derived from an EMBL/GenBank/DDBJ whole genome shotgun (WGS) entry which is preliminary data.</text>
</comment>